<dbReference type="STRING" id="35608.A0A2U1P9G9"/>
<dbReference type="AlphaFoldDB" id="A0A2U1P9G9"/>
<proteinExistence type="predicted"/>
<evidence type="ECO:0000313" key="1">
    <source>
        <dbReference type="EMBL" id="PWA82403.1"/>
    </source>
</evidence>
<organism evidence="1 2">
    <name type="scientific">Artemisia annua</name>
    <name type="common">Sweet wormwood</name>
    <dbReference type="NCBI Taxonomy" id="35608"/>
    <lineage>
        <taxon>Eukaryota</taxon>
        <taxon>Viridiplantae</taxon>
        <taxon>Streptophyta</taxon>
        <taxon>Embryophyta</taxon>
        <taxon>Tracheophyta</taxon>
        <taxon>Spermatophyta</taxon>
        <taxon>Magnoliopsida</taxon>
        <taxon>eudicotyledons</taxon>
        <taxon>Gunneridae</taxon>
        <taxon>Pentapetalae</taxon>
        <taxon>asterids</taxon>
        <taxon>campanulids</taxon>
        <taxon>Asterales</taxon>
        <taxon>Asteraceae</taxon>
        <taxon>Asteroideae</taxon>
        <taxon>Anthemideae</taxon>
        <taxon>Artemisiinae</taxon>
        <taxon>Artemisia</taxon>
    </lineage>
</organism>
<gene>
    <name evidence="1" type="ORF">CTI12_AA178800</name>
</gene>
<dbReference type="EMBL" id="PKPP01001476">
    <property type="protein sequence ID" value="PWA82403.1"/>
    <property type="molecule type" value="Genomic_DNA"/>
</dbReference>
<protein>
    <submittedName>
        <fullName evidence="1">Uncharacterized protein</fullName>
    </submittedName>
</protein>
<name>A0A2U1P9G9_ARTAN</name>
<dbReference type="Proteomes" id="UP000245207">
    <property type="component" value="Unassembled WGS sequence"/>
</dbReference>
<reference evidence="1 2" key="1">
    <citation type="journal article" date="2018" name="Mol. Plant">
        <title>The genome of Artemisia annua provides insight into the evolution of Asteraceae family and artemisinin biosynthesis.</title>
        <authorList>
            <person name="Shen Q."/>
            <person name="Zhang L."/>
            <person name="Liao Z."/>
            <person name="Wang S."/>
            <person name="Yan T."/>
            <person name="Shi P."/>
            <person name="Liu M."/>
            <person name="Fu X."/>
            <person name="Pan Q."/>
            <person name="Wang Y."/>
            <person name="Lv Z."/>
            <person name="Lu X."/>
            <person name="Zhang F."/>
            <person name="Jiang W."/>
            <person name="Ma Y."/>
            <person name="Chen M."/>
            <person name="Hao X."/>
            <person name="Li L."/>
            <person name="Tang Y."/>
            <person name="Lv G."/>
            <person name="Zhou Y."/>
            <person name="Sun X."/>
            <person name="Brodelius P.E."/>
            <person name="Rose J.K.C."/>
            <person name="Tang K."/>
        </authorList>
    </citation>
    <scope>NUCLEOTIDE SEQUENCE [LARGE SCALE GENOMIC DNA]</scope>
    <source>
        <strain evidence="2">cv. Huhao1</strain>
        <tissue evidence="1">Leaf</tissue>
    </source>
</reference>
<evidence type="ECO:0000313" key="2">
    <source>
        <dbReference type="Proteomes" id="UP000245207"/>
    </source>
</evidence>
<accession>A0A2U1P9G9</accession>
<comment type="caution">
    <text evidence="1">The sequence shown here is derived from an EMBL/GenBank/DDBJ whole genome shotgun (WGS) entry which is preliminary data.</text>
</comment>
<sequence>MGNRTSHVYTGFLPLFARMCPTSVVKSKKTEHKDETGLVVSKPALFRDFGLDSEERGEYFSSRQLSAKYTWKPSLDTIREKGVKAKIRHWLL</sequence>
<dbReference type="OrthoDB" id="1921976at2759"/>
<keyword evidence="2" id="KW-1185">Reference proteome</keyword>